<reference evidence="5 6" key="1">
    <citation type="submission" date="2017-07" db="EMBL/GenBank/DDBJ databases">
        <title>Draft whole genome sequences of clinical Proprionibacteriaceae strains.</title>
        <authorList>
            <person name="Bernier A.-M."/>
            <person name="Bernard K."/>
            <person name="Domingo M.-C."/>
        </authorList>
    </citation>
    <scope>NUCLEOTIDE SEQUENCE [LARGE SCALE GENOMIC DNA]</scope>
    <source>
        <strain evidence="4 5">NML 150081</strain>
        <strain evidence="3 6">NML 160184</strain>
    </source>
</reference>
<evidence type="ECO:0000313" key="4">
    <source>
        <dbReference type="EMBL" id="OYN91109.1"/>
    </source>
</evidence>
<dbReference type="Proteomes" id="UP000216533">
    <property type="component" value="Unassembled WGS sequence"/>
</dbReference>
<dbReference type="Gene3D" id="1.10.30.50">
    <property type="match status" value="1"/>
</dbReference>
<dbReference type="EMBL" id="NMVI01000018">
    <property type="protein sequence ID" value="OYN86454.1"/>
    <property type="molecule type" value="Genomic_DNA"/>
</dbReference>
<protein>
    <submittedName>
        <fullName evidence="4">HNH endonuclease</fullName>
    </submittedName>
</protein>
<dbReference type="EMBL" id="NMVJ01000006">
    <property type="protein sequence ID" value="OYN91109.1"/>
    <property type="molecule type" value="Genomic_DNA"/>
</dbReference>
<evidence type="ECO:0000256" key="1">
    <source>
        <dbReference type="SAM" id="MobiDB-lite"/>
    </source>
</evidence>
<feature type="domain" description="HNH nuclease" evidence="2">
    <location>
        <begin position="69"/>
        <end position="118"/>
    </location>
</feature>
<keyword evidence="4" id="KW-0540">Nuclease</keyword>
<gene>
    <name evidence="4" type="ORF">CGZ91_06520</name>
    <name evidence="3" type="ORF">CGZ92_08885</name>
</gene>
<proteinExistence type="predicted"/>
<evidence type="ECO:0000313" key="3">
    <source>
        <dbReference type="EMBL" id="OYN86454.1"/>
    </source>
</evidence>
<dbReference type="PANTHER" id="PTHR33877">
    <property type="entry name" value="SLL1193 PROTEIN"/>
    <property type="match status" value="1"/>
</dbReference>
<organism evidence="4 5">
    <name type="scientific">Parenemella sanctibonifatiensis</name>
    <dbReference type="NCBI Taxonomy" id="2016505"/>
    <lineage>
        <taxon>Bacteria</taxon>
        <taxon>Bacillati</taxon>
        <taxon>Actinomycetota</taxon>
        <taxon>Actinomycetes</taxon>
        <taxon>Propionibacteriales</taxon>
        <taxon>Propionibacteriaceae</taxon>
        <taxon>Parenemella</taxon>
    </lineage>
</organism>
<dbReference type="InterPro" id="IPR003615">
    <property type="entry name" value="HNH_nuc"/>
</dbReference>
<dbReference type="Proteomes" id="UP000216300">
    <property type="component" value="Unassembled WGS sequence"/>
</dbReference>
<dbReference type="SMART" id="SM00507">
    <property type="entry name" value="HNHc"/>
    <property type="match status" value="1"/>
</dbReference>
<dbReference type="InterPro" id="IPR052892">
    <property type="entry name" value="NA-targeting_endonuclease"/>
</dbReference>
<accession>A0A255E4H8</accession>
<keyword evidence="5" id="KW-1185">Reference proteome</keyword>
<evidence type="ECO:0000313" key="6">
    <source>
        <dbReference type="Proteomes" id="UP000216533"/>
    </source>
</evidence>
<dbReference type="CDD" id="cd00085">
    <property type="entry name" value="HNHc"/>
    <property type="match status" value="1"/>
</dbReference>
<keyword evidence="4" id="KW-0255">Endonuclease</keyword>
<name>A0A255EHV3_9ACTN</name>
<accession>A0A255EHV3</accession>
<dbReference type="GO" id="GO:0004519">
    <property type="term" value="F:endonuclease activity"/>
    <property type="evidence" value="ECO:0007669"/>
    <property type="project" value="UniProtKB-KW"/>
</dbReference>
<dbReference type="PANTHER" id="PTHR33877:SF2">
    <property type="entry name" value="OS07G0170200 PROTEIN"/>
    <property type="match status" value="1"/>
</dbReference>
<dbReference type="Pfam" id="PF14279">
    <property type="entry name" value="HNH_5"/>
    <property type="match status" value="1"/>
</dbReference>
<dbReference type="OrthoDB" id="9802901at2"/>
<keyword evidence="4" id="KW-0378">Hydrolase</keyword>
<comment type="caution">
    <text evidence="4">The sequence shown here is derived from an EMBL/GenBank/DDBJ whole genome shotgun (WGS) entry which is preliminary data.</text>
</comment>
<evidence type="ECO:0000313" key="5">
    <source>
        <dbReference type="Proteomes" id="UP000216300"/>
    </source>
</evidence>
<dbReference type="InterPro" id="IPR029471">
    <property type="entry name" value="HNH_5"/>
</dbReference>
<sequence length="147" mass="16552">MSGVLVLNTDNTALHTVSLQHAIGMLVRQVAVVEEQLEDRAFGDYPWPLVLRLVRYVKTTFLYGRTPGWTKRGVLRRDRHRCAYCDGHATTVDHVMPASRGGRNSWQNTVAACGPCNARKADRTPTEANMPLRRKPRTPTRAELART</sequence>
<evidence type="ECO:0000259" key="2">
    <source>
        <dbReference type="SMART" id="SM00507"/>
    </source>
</evidence>
<dbReference type="RefSeq" id="WP_094451022.1">
    <property type="nucleotide sequence ID" value="NZ_NMVI01000018.1"/>
</dbReference>
<feature type="region of interest" description="Disordered" evidence="1">
    <location>
        <begin position="117"/>
        <end position="147"/>
    </location>
</feature>
<dbReference type="AlphaFoldDB" id="A0A255EHV3"/>